<organism evidence="3 4">
    <name type="scientific">Tropicimonas aquimaris</name>
    <dbReference type="NCBI Taxonomy" id="914152"/>
    <lineage>
        <taxon>Bacteria</taxon>
        <taxon>Pseudomonadati</taxon>
        <taxon>Pseudomonadota</taxon>
        <taxon>Alphaproteobacteria</taxon>
        <taxon>Rhodobacterales</taxon>
        <taxon>Roseobacteraceae</taxon>
        <taxon>Tropicimonas</taxon>
    </lineage>
</organism>
<dbReference type="Proteomes" id="UP001597108">
    <property type="component" value="Unassembled WGS sequence"/>
</dbReference>
<dbReference type="SUPFAM" id="SSF63829">
    <property type="entry name" value="Calcium-dependent phosphotriesterase"/>
    <property type="match status" value="1"/>
</dbReference>
<proteinExistence type="predicted"/>
<protein>
    <submittedName>
        <fullName evidence="3">Esterase-like activity of phytase family protein</fullName>
    </submittedName>
</protein>
<evidence type="ECO:0000313" key="4">
    <source>
        <dbReference type="Proteomes" id="UP001597108"/>
    </source>
</evidence>
<evidence type="ECO:0000256" key="1">
    <source>
        <dbReference type="SAM" id="SignalP"/>
    </source>
</evidence>
<evidence type="ECO:0000259" key="2">
    <source>
        <dbReference type="Pfam" id="PF13449"/>
    </source>
</evidence>
<sequence>MRRCPRLALTLLVALAGVAGVAARSHAPATVARVDWHGDAELFGGWSGIDVSDDGEAFWAVSDAGLITRGRLLRQDGQLVGVEAQTPWAIAGERTPENLFLGSDSEGISIASDGSLAISYEGMNRVWLYDDPHARATRLDQAGAFLELENNKGLEAVATAPDGALLAIPENLPEGWEDYPVFRHAGDRWDQPFALEQEGLWRSVGADFGPDGRLYLLERKFVAIGFASRIRRFDLSDPAEVKPGETIFSSPVGRHDNLEGIGIWRDPDGRLRAVMVSDDNFLPFLRSEIVEAILPD</sequence>
<reference evidence="4" key="1">
    <citation type="journal article" date="2019" name="Int. J. Syst. Evol. Microbiol.">
        <title>The Global Catalogue of Microorganisms (GCM) 10K type strain sequencing project: providing services to taxonomists for standard genome sequencing and annotation.</title>
        <authorList>
            <consortium name="The Broad Institute Genomics Platform"/>
            <consortium name="The Broad Institute Genome Sequencing Center for Infectious Disease"/>
            <person name="Wu L."/>
            <person name="Ma J."/>
        </authorList>
    </citation>
    <scope>NUCLEOTIDE SEQUENCE [LARGE SCALE GENOMIC DNA]</scope>
    <source>
        <strain evidence="4">CCUG 60524</strain>
    </source>
</reference>
<evidence type="ECO:0000313" key="3">
    <source>
        <dbReference type="EMBL" id="MFD0982319.1"/>
    </source>
</evidence>
<feature type="domain" description="Phytase-like" evidence="2">
    <location>
        <begin position="43"/>
        <end position="281"/>
    </location>
</feature>
<dbReference type="RefSeq" id="WP_386078082.1">
    <property type="nucleotide sequence ID" value="NZ_JBHTJT010000051.1"/>
</dbReference>
<dbReference type="Pfam" id="PF13449">
    <property type="entry name" value="Phytase-like"/>
    <property type="match status" value="1"/>
</dbReference>
<gene>
    <name evidence="3" type="ORF">ACFQ2S_22015</name>
</gene>
<dbReference type="InterPro" id="IPR014567">
    <property type="entry name" value="UCP031900"/>
</dbReference>
<dbReference type="PIRSF" id="PIRSF031900">
    <property type="entry name" value="UCP031900"/>
    <property type="match status" value="1"/>
</dbReference>
<feature type="chain" id="PRO_5046290132" evidence="1">
    <location>
        <begin position="23"/>
        <end position="296"/>
    </location>
</feature>
<comment type="caution">
    <text evidence="3">The sequence shown here is derived from an EMBL/GenBank/DDBJ whole genome shotgun (WGS) entry which is preliminary data.</text>
</comment>
<keyword evidence="4" id="KW-1185">Reference proteome</keyword>
<feature type="signal peptide" evidence="1">
    <location>
        <begin position="1"/>
        <end position="22"/>
    </location>
</feature>
<dbReference type="EMBL" id="JBHTJT010000051">
    <property type="protein sequence ID" value="MFD0982319.1"/>
    <property type="molecule type" value="Genomic_DNA"/>
</dbReference>
<dbReference type="InterPro" id="IPR027372">
    <property type="entry name" value="Phytase-like_dom"/>
</dbReference>
<keyword evidence="1" id="KW-0732">Signal</keyword>
<name>A0ABW3IWY4_9RHOB</name>
<accession>A0ABW3IWY4</accession>